<evidence type="ECO:0000256" key="1">
    <source>
        <dbReference type="SAM" id="MobiDB-lite"/>
    </source>
</evidence>
<dbReference type="AlphaFoldDB" id="A0A0A9F777"/>
<protein>
    <submittedName>
        <fullName evidence="2">Uncharacterized protein</fullName>
    </submittedName>
</protein>
<organism evidence="2">
    <name type="scientific">Arundo donax</name>
    <name type="common">Giant reed</name>
    <name type="synonym">Donax arundinaceus</name>
    <dbReference type="NCBI Taxonomy" id="35708"/>
    <lineage>
        <taxon>Eukaryota</taxon>
        <taxon>Viridiplantae</taxon>
        <taxon>Streptophyta</taxon>
        <taxon>Embryophyta</taxon>
        <taxon>Tracheophyta</taxon>
        <taxon>Spermatophyta</taxon>
        <taxon>Magnoliopsida</taxon>
        <taxon>Liliopsida</taxon>
        <taxon>Poales</taxon>
        <taxon>Poaceae</taxon>
        <taxon>PACMAD clade</taxon>
        <taxon>Arundinoideae</taxon>
        <taxon>Arundineae</taxon>
        <taxon>Arundo</taxon>
    </lineage>
</organism>
<reference evidence="2" key="2">
    <citation type="journal article" date="2015" name="Data Brief">
        <title>Shoot transcriptome of the giant reed, Arundo donax.</title>
        <authorList>
            <person name="Barrero R.A."/>
            <person name="Guerrero F.D."/>
            <person name="Moolhuijzen P."/>
            <person name="Goolsby J.A."/>
            <person name="Tidwell J."/>
            <person name="Bellgard S.E."/>
            <person name="Bellgard M.I."/>
        </authorList>
    </citation>
    <scope>NUCLEOTIDE SEQUENCE</scope>
    <source>
        <tissue evidence="2">Shoot tissue taken approximately 20 cm above the soil surface</tissue>
    </source>
</reference>
<name>A0A0A9F777_ARUDO</name>
<dbReference type="EMBL" id="GBRH01193808">
    <property type="protein sequence ID" value="JAE04088.1"/>
    <property type="molecule type" value="Transcribed_RNA"/>
</dbReference>
<evidence type="ECO:0000313" key="2">
    <source>
        <dbReference type="EMBL" id="JAE04088.1"/>
    </source>
</evidence>
<feature type="compositionally biased region" description="Low complexity" evidence="1">
    <location>
        <begin position="72"/>
        <end position="82"/>
    </location>
</feature>
<accession>A0A0A9F777</accession>
<reference evidence="2" key="1">
    <citation type="submission" date="2014-09" db="EMBL/GenBank/DDBJ databases">
        <authorList>
            <person name="Magalhaes I.L.F."/>
            <person name="Oliveira U."/>
            <person name="Santos F.R."/>
            <person name="Vidigal T.H.D.A."/>
            <person name="Brescovit A.D."/>
            <person name="Santos A.J."/>
        </authorList>
    </citation>
    <scope>NUCLEOTIDE SEQUENCE</scope>
    <source>
        <tissue evidence="2">Shoot tissue taken approximately 20 cm above the soil surface</tissue>
    </source>
</reference>
<proteinExistence type="predicted"/>
<sequence>MSISTMRSSGCAVSTRFRTGWRQFGHGGIDPCSPPPLRKLSPNALRAPPAALAHHAALLHGFPAGGGGEIHSSASVSGSSSSRVLGIESTGRRAA</sequence>
<feature type="region of interest" description="Disordered" evidence="1">
    <location>
        <begin position="69"/>
        <end position="95"/>
    </location>
</feature>